<name>A0A4S8X369_AURPU</name>
<feature type="compositionally biased region" description="Basic and acidic residues" evidence="1">
    <location>
        <begin position="34"/>
        <end position="49"/>
    </location>
</feature>
<feature type="domain" description="PD-(D/E)XK nuclease-like" evidence="2">
    <location>
        <begin position="176"/>
        <end position="425"/>
    </location>
</feature>
<dbReference type="InterPro" id="IPR046797">
    <property type="entry name" value="PDDEXK_12"/>
</dbReference>
<feature type="region of interest" description="Disordered" evidence="1">
    <location>
        <begin position="1"/>
        <end position="113"/>
    </location>
</feature>
<evidence type="ECO:0000313" key="3">
    <source>
        <dbReference type="EMBL" id="THW33609.1"/>
    </source>
</evidence>
<dbReference type="AlphaFoldDB" id="A0A4S8X369"/>
<comment type="caution">
    <text evidence="3">The sequence shown here is derived from an EMBL/GenBank/DDBJ whole genome shotgun (WGS) entry which is preliminary data.</text>
</comment>
<evidence type="ECO:0000259" key="2">
    <source>
        <dbReference type="Pfam" id="PF20516"/>
    </source>
</evidence>
<protein>
    <recommendedName>
        <fullName evidence="2">PD-(D/E)XK nuclease-like domain-containing protein</fullName>
    </recommendedName>
</protein>
<reference evidence="3 4" key="1">
    <citation type="submission" date="2018-10" db="EMBL/GenBank/DDBJ databases">
        <title>Fifty Aureobasidium pullulans genomes reveal a recombining polyextremotolerant generalist.</title>
        <authorList>
            <person name="Gostincar C."/>
            <person name="Turk M."/>
            <person name="Zajc J."/>
            <person name="Gunde-Cimerman N."/>
        </authorList>
    </citation>
    <scope>NUCLEOTIDE SEQUENCE [LARGE SCALE GENOMIC DNA]</scope>
    <source>
        <strain evidence="3 4">EXF-11013</strain>
    </source>
</reference>
<dbReference type="Proteomes" id="UP000310687">
    <property type="component" value="Unassembled WGS sequence"/>
</dbReference>
<organism evidence="3 4">
    <name type="scientific">Aureobasidium pullulans</name>
    <name type="common">Black yeast</name>
    <name type="synonym">Pullularia pullulans</name>
    <dbReference type="NCBI Taxonomy" id="5580"/>
    <lineage>
        <taxon>Eukaryota</taxon>
        <taxon>Fungi</taxon>
        <taxon>Dikarya</taxon>
        <taxon>Ascomycota</taxon>
        <taxon>Pezizomycotina</taxon>
        <taxon>Dothideomycetes</taxon>
        <taxon>Dothideomycetidae</taxon>
        <taxon>Dothideales</taxon>
        <taxon>Saccotheciaceae</taxon>
        <taxon>Aureobasidium</taxon>
    </lineage>
</organism>
<proteinExistence type="predicted"/>
<evidence type="ECO:0000256" key="1">
    <source>
        <dbReference type="SAM" id="MobiDB-lite"/>
    </source>
</evidence>
<dbReference type="Pfam" id="PF20516">
    <property type="entry name" value="PDDEXK_12"/>
    <property type="match status" value="1"/>
</dbReference>
<gene>
    <name evidence="3" type="ORF">D6D22_09035</name>
</gene>
<feature type="compositionally biased region" description="Low complexity" evidence="1">
    <location>
        <begin position="99"/>
        <end position="113"/>
    </location>
</feature>
<feature type="compositionally biased region" description="Polar residues" evidence="1">
    <location>
        <begin position="1"/>
        <end position="13"/>
    </location>
</feature>
<accession>A0A4S8X369</accession>
<dbReference type="EMBL" id="QZAL01000204">
    <property type="protein sequence ID" value="THW33609.1"/>
    <property type="molecule type" value="Genomic_DNA"/>
</dbReference>
<sequence length="448" mass="49522">MSAEDSSPTLSHRSCSDIADLGPDPPRGRKRKRQGDVRGAEGQEQEERQQRRRLWQGEAATLTTMTDRIREGGRGRSGSHLQSQSPFANRPKLQPTPPSTLLSRSRSRSQSPVRISIRAMETGFPPVRLDLASASSSTTGQPPAVVDRLVDVLVQDSGCAIPTSVRSLFQAHDPRVARQTSDSAFTSDTQLGTKAVWAQVQNIERRANKCFRRHMDEHAWCDVVQLVLQLALGVAGGADPNFALEINNVQSQAVDSAFLPQIRKHDGGGLRHVDKRTDFAIGVDTETGLHVDADPEQLFLSPMTDAYTATLPLVCGLEVKRLDGSEEEAQLQLMVWQTAMLAHLDYLREIGGSPDLPLPPVVAWTVTNHSWRFYVAWKQLDGAVHVMRPFAQSTAASSAGTENTASIFILLKLWTKLISWFETDYYPAYQALLRQADQAQKTIDPLEL</sequence>
<evidence type="ECO:0000313" key="4">
    <source>
        <dbReference type="Proteomes" id="UP000310687"/>
    </source>
</evidence>